<evidence type="ECO:0000313" key="1">
    <source>
        <dbReference type="EMBL" id="CDH44616.1"/>
    </source>
</evidence>
<reference evidence="1 2" key="1">
    <citation type="journal article" date="2014" name="ISME J.">
        <title>Candidatus Competibacter-lineage genomes retrieved from metagenomes reveal functional metabolic diversity.</title>
        <authorList>
            <person name="McIlroy S.J."/>
            <person name="Albertsen M."/>
            <person name="Andresen E.K."/>
            <person name="Saunders A.M."/>
            <person name="Kristiansen R."/>
            <person name="Stokholm-Bjerregaard M."/>
            <person name="Nielsen K.L."/>
            <person name="Nielsen P.H."/>
        </authorList>
    </citation>
    <scope>NUCLEOTIDE SEQUENCE [LARGE SCALE GENOMIC DNA]</scope>
    <source>
        <strain evidence="1 2">Run_B_J11</strain>
    </source>
</reference>
<accession>A0A7U7GAK1</accession>
<comment type="caution">
    <text evidence="1">The sequence shown here is derived from an EMBL/GenBank/DDBJ whole genome shotgun (WGS) entry which is preliminary data.</text>
</comment>
<dbReference type="AlphaFoldDB" id="A0A7U7GAK1"/>
<evidence type="ECO:0000313" key="2">
    <source>
        <dbReference type="Proteomes" id="UP000019184"/>
    </source>
</evidence>
<dbReference type="EMBL" id="CBTK010000086">
    <property type="protein sequence ID" value="CDH44616.1"/>
    <property type="molecule type" value="Genomic_DNA"/>
</dbReference>
<dbReference type="Proteomes" id="UP000019184">
    <property type="component" value="Unassembled WGS sequence"/>
</dbReference>
<keyword evidence="2" id="KW-1185">Reference proteome</keyword>
<gene>
    <name evidence="1" type="ORF">BN874_1760018</name>
</gene>
<proteinExistence type="predicted"/>
<protein>
    <submittedName>
        <fullName evidence="1">Uncharacterized protein</fullName>
    </submittedName>
</protein>
<sequence>MVVGLDRDHKGGFGVTKPQWIIHGYSG</sequence>
<organism evidence="1 2">
    <name type="scientific">Candidatus Contendobacter odensis Run_B_J11</name>
    <dbReference type="NCBI Taxonomy" id="1400861"/>
    <lineage>
        <taxon>Bacteria</taxon>
        <taxon>Pseudomonadati</taxon>
        <taxon>Pseudomonadota</taxon>
        <taxon>Gammaproteobacteria</taxon>
        <taxon>Candidatus Competibacteraceae</taxon>
        <taxon>Candidatus Contendibacter</taxon>
    </lineage>
</organism>
<name>A0A7U7GAK1_9GAMM</name>